<proteinExistence type="predicted"/>
<name>A0A9K3ECU3_HELAN</name>
<comment type="caution">
    <text evidence="1">The sequence shown here is derived from an EMBL/GenBank/DDBJ whole genome shotgun (WGS) entry which is preliminary data.</text>
</comment>
<gene>
    <name evidence="1" type="ORF">HanXRQr2_Chr14g0655921</name>
</gene>
<dbReference type="Proteomes" id="UP000215914">
    <property type="component" value="Unassembled WGS sequence"/>
</dbReference>
<evidence type="ECO:0000313" key="1">
    <source>
        <dbReference type="EMBL" id="KAF5770119.1"/>
    </source>
</evidence>
<reference evidence="1" key="1">
    <citation type="journal article" date="2017" name="Nature">
        <title>The sunflower genome provides insights into oil metabolism, flowering and Asterid evolution.</title>
        <authorList>
            <person name="Badouin H."/>
            <person name="Gouzy J."/>
            <person name="Grassa C.J."/>
            <person name="Murat F."/>
            <person name="Staton S.E."/>
            <person name="Cottret L."/>
            <person name="Lelandais-Briere C."/>
            <person name="Owens G.L."/>
            <person name="Carrere S."/>
            <person name="Mayjonade B."/>
            <person name="Legrand L."/>
            <person name="Gill N."/>
            <person name="Kane N.C."/>
            <person name="Bowers J.E."/>
            <person name="Hubner S."/>
            <person name="Bellec A."/>
            <person name="Berard A."/>
            <person name="Berges H."/>
            <person name="Blanchet N."/>
            <person name="Boniface M.C."/>
            <person name="Brunel D."/>
            <person name="Catrice O."/>
            <person name="Chaidir N."/>
            <person name="Claudel C."/>
            <person name="Donnadieu C."/>
            <person name="Faraut T."/>
            <person name="Fievet G."/>
            <person name="Helmstetter N."/>
            <person name="King M."/>
            <person name="Knapp S.J."/>
            <person name="Lai Z."/>
            <person name="Le Paslier M.C."/>
            <person name="Lippi Y."/>
            <person name="Lorenzon L."/>
            <person name="Mandel J.R."/>
            <person name="Marage G."/>
            <person name="Marchand G."/>
            <person name="Marquand E."/>
            <person name="Bret-Mestries E."/>
            <person name="Morien E."/>
            <person name="Nambeesan S."/>
            <person name="Nguyen T."/>
            <person name="Pegot-Espagnet P."/>
            <person name="Pouilly N."/>
            <person name="Raftis F."/>
            <person name="Sallet E."/>
            <person name="Schiex T."/>
            <person name="Thomas J."/>
            <person name="Vandecasteele C."/>
            <person name="Vares D."/>
            <person name="Vear F."/>
            <person name="Vautrin S."/>
            <person name="Crespi M."/>
            <person name="Mangin B."/>
            <person name="Burke J.M."/>
            <person name="Salse J."/>
            <person name="Munos S."/>
            <person name="Vincourt P."/>
            <person name="Rieseberg L.H."/>
            <person name="Langlade N.B."/>
        </authorList>
    </citation>
    <scope>NUCLEOTIDE SEQUENCE</scope>
    <source>
        <tissue evidence="1">Leaves</tissue>
    </source>
</reference>
<organism evidence="1 2">
    <name type="scientific">Helianthus annuus</name>
    <name type="common">Common sunflower</name>
    <dbReference type="NCBI Taxonomy" id="4232"/>
    <lineage>
        <taxon>Eukaryota</taxon>
        <taxon>Viridiplantae</taxon>
        <taxon>Streptophyta</taxon>
        <taxon>Embryophyta</taxon>
        <taxon>Tracheophyta</taxon>
        <taxon>Spermatophyta</taxon>
        <taxon>Magnoliopsida</taxon>
        <taxon>eudicotyledons</taxon>
        <taxon>Gunneridae</taxon>
        <taxon>Pentapetalae</taxon>
        <taxon>asterids</taxon>
        <taxon>campanulids</taxon>
        <taxon>Asterales</taxon>
        <taxon>Asteraceae</taxon>
        <taxon>Asteroideae</taxon>
        <taxon>Heliantheae alliance</taxon>
        <taxon>Heliantheae</taxon>
        <taxon>Helianthus</taxon>
    </lineage>
</organism>
<protein>
    <submittedName>
        <fullName evidence="1">Uncharacterized protein</fullName>
    </submittedName>
</protein>
<dbReference type="AlphaFoldDB" id="A0A9K3ECU3"/>
<evidence type="ECO:0000313" key="2">
    <source>
        <dbReference type="Proteomes" id="UP000215914"/>
    </source>
</evidence>
<accession>A0A9K3ECU3</accession>
<dbReference type="EMBL" id="MNCJ02000329">
    <property type="protein sequence ID" value="KAF5770119.1"/>
    <property type="molecule type" value="Genomic_DNA"/>
</dbReference>
<dbReference type="Gramene" id="mRNA:HanXRQr2_Chr14g0655921">
    <property type="protein sequence ID" value="CDS:HanXRQr2_Chr14g0655921.1"/>
    <property type="gene ID" value="HanXRQr2_Chr14g0655921"/>
</dbReference>
<keyword evidence="2" id="KW-1185">Reference proteome</keyword>
<reference evidence="1" key="2">
    <citation type="submission" date="2020-06" db="EMBL/GenBank/DDBJ databases">
        <title>Helianthus annuus Genome sequencing and assembly Release 2.</title>
        <authorList>
            <person name="Gouzy J."/>
            <person name="Langlade N."/>
            <person name="Munos S."/>
        </authorList>
    </citation>
    <scope>NUCLEOTIDE SEQUENCE</scope>
    <source>
        <tissue evidence="1">Leaves</tissue>
    </source>
</reference>
<sequence>MQRFIMYYIGFQTLVNLCKFRLENNCKFKLSSSCFIFSVSCFFDSCYFWLR</sequence>